<keyword evidence="2" id="KW-1185">Reference proteome</keyword>
<dbReference type="Proteomes" id="UP000030487">
    <property type="component" value="Unassembled WGS sequence"/>
</dbReference>
<evidence type="ECO:0008006" key="3">
    <source>
        <dbReference type="Google" id="ProtNLM"/>
    </source>
</evidence>
<proteinExistence type="predicted"/>
<name>A0ABR4Y163_9BACI</name>
<comment type="caution">
    <text evidence="1">The sequence shown here is derived from an EMBL/GenBank/DDBJ whole genome shotgun (WGS) entry which is preliminary data.</text>
</comment>
<evidence type="ECO:0000313" key="2">
    <source>
        <dbReference type="Proteomes" id="UP000030487"/>
    </source>
</evidence>
<organism evidence="1 2">
    <name type="scientific">Lysinibacillus boronitolerans JCM 21713 = 10a = NBRC 103108</name>
    <dbReference type="NCBI Taxonomy" id="1294264"/>
    <lineage>
        <taxon>Bacteria</taxon>
        <taxon>Bacillati</taxon>
        <taxon>Bacillota</taxon>
        <taxon>Bacilli</taxon>
        <taxon>Bacillales</taxon>
        <taxon>Bacillaceae</taxon>
        <taxon>Lysinibacillus</taxon>
    </lineage>
</organism>
<dbReference type="RefSeq" id="WP_036076512.1">
    <property type="nucleotide sequence ID" value="NZ_AVCW01000014.1"/>
</dbReference>
<sequence>MVSMAVFYNNQSYDQTPTSSSSICVDVNEIGNSITVNGKTFAKNNNYNLNASGNQTAKKTMVIYKDANGS</sequence>
<gene>
    <name evidence="1" type="ORF">CD31_07545</name>
</gene>
<evidence type="ECO:0000313" key="1">
    <source>
        <dbReference type="EMBL" id="KGR87066.1"/>
    </source>
</evidence>
<reference evidence="1 2" key="1">
    <citation type="submission" date="2014-02" db="EMBL/GenBank/DDBJ databases">
        <title>Draft genome sequence of Lysinibacillus boronitolerans NBRC 103108.</title>
        <authorList>
            <person name="Zhang F."/>
            <person name="Wang G."/>
            <person name="Zhang L."/>
        </authorList>
    </citation>
    <scope>NUCLEOTIDE SEQUENCE [LARGE SCALE GENOMIC DNA]</scope>
    <source>
        <strain evidence="1 2">NBRC 103108</strain>
    </source>
</reference>
<dbReference type="EMBL" id="JPVR01000068">
    <property type="protein sequence ID" value="KGR87066.1"/>
    <property type="molecule type" value="Genomic_DNA"/>
</dbReference>
<protein>
    <recommendedName>
        <fullName evidence="3">IPT/TIG domain-containing protein</fullName>
    </recommendedName>
</protein>
<accession>A0ABR4Y163</accession>